<dbReference type="HOGENOM" id="CLU_018869_0_1_0"/>
<keyword evidence="2 6" id="KW-0819">tRNA processing</keyword>
<dbReference type="InterPro" id="IPR011063">
    <property type="entry name" value="TilS/TtcA_N"/>
</dbReference>
<comment type="similarity">
    <text evidence="6">Belongs to the tRNA(Ile)-lysidine synthase family.</text>
</comment>
<dbReference type="EMBL" id="CP003532">
    <property type="protein sequence ID" value="AFK06103.1"/>
    <property type="molecule type" value="Genomic_DNA"/>
</dbReference>
<dbReference type="KEGG" id="mpg:Theba_0375"/>
<dbReference type="CDD" id="cd01992">
    <property type="entry name" value="TilS_N"/>
    <property type="match status" value="1"/>
</dbReference>
<dbReference type="EC" id="6.3.4.19" evidence="6"/>
<dbReference type="RefSeq" id="WP_014730229.1">
    <property type="nucleotide sequence ID" value="NC_017934.1"/>
</dbReference>
<evidence type="ECO:0000256" key="4">
    <source>
        <dbReference type="ARBA" id="ARBA00022840"/>
    </source>
</evidence>
<evidence type="ECO:0000313" key="8">
    <source>
        <dbReference type="EMBL" id="AFK06103.1"/>
    </source>
</evidence>
<keyword evidence="3 6" id="KW-0547">Nucleotide-binding</keyword>
<comment type="domain">
    <text evidence="6">The N-terminal region contains the highly conserved SGGXDS motif, predicted to be a P-loop motif involved in ATP binding.</text>
</comment>
<keyword evidence="4 6" id="KW-0067">ATP-binding</keyword>
<dbReference type="Gene3D" id="3.40.50.620">
    <property type="entry name" value="HUPs"/>
    <property type="match status" value="1"/>
</dbReference>
<dbReference type="NCBIfam" id="TIGR02432">
    <property type="entry name" value="lysidine_TilS_N"/>
    <property type="match status" value="1"/>
</dbReference>
<dbReference type="PANTHER" id="PTHR43033:SF1">
    <property type="entry name" value="TRNA(ILE)-LYSIDINE SYNTHASE-RELATED"/>
    <property type="match status" value="1"/>
</dbReference>
<dbReference type="Pfam" id="PF01171">
    <property type="entry name" value="ATP_bind_3"/>
    <property type="match status" value="1"/>
</dbReference>
<dbReference type="Proteomes" id="UP000002881">
    <property type="component" value="Chromosome"/>
</dbReference>
<reference evidence="8 9" key="1">
    <citation type="journal article" date="2012" name="Genome Biol. Evol.">
        <title>Genome Sequence of the Mesophilic Thermotogales Bacterium Mesotoga prima MesG1.Ag.4.2 Reveals the Largest Thermotogales Genome To Date.</title>
        <authorList>
            <person name="Zhaxybayeva O."/>
            <person name="Swithers K.S."/>
            <person name="Foght J."/>
            <person name="Green A.G."/>
            <person name="Bruce D."/>
            <person name="Detter C."/>
            <person name="Han S."/>
            <person name="Teshima H."/>
            <person name="Han J."/>
            <person name="Woyke T."/>
            <person name="Pitluck S."/>
            <person name="Nolan M."/>
            <person name="Ivanova N."/>
            <person name="Pati A."/>
            <person name="Land M.L."/>
            <person name="Dlutek M."/>
            <person name="Doolittle W.F."/>
            <person name="Noll K.M."/>
            <person name="Nesbo C.L."/>
        </authorList>
    </citation>
    <scope>NUCLEOTIDE SEQUENCE [LARGE SCALE GENOMIC DNA]</scope>
    <source>
        <strain evidence="9">mesG1.Ag.4.2</strain>
    </source>
</reference>
<dbReference type="AlphaFoldDB" id="I2F2F0"/>
<dbReference type="InterPro" id="IPR014729">
    <property type="entry name" value="Rossmann-like_a/b/a_fold"/>
</dbReference>
<dbReference type="PANTHER" id="PTHR43033">
    <property type="entry name" value="TRNA(ILE)-LYSIDINE SYNTHASE-RELATED"/>
    <property type="match status" value="1"/>
</dbReference>
<evidence type="ECO:0000256" key="5">
    <source>
        <dbReference type="ARBA" id="ARBA00048539"/>
    </source>
</evidence>
<protein>
    <recommendedName>
        <fullName evidence="6">tRNA(Ile)-lysidine synthase</fullName>
        <ecNumber evidence="6">6.3.4.19</ecNumber>
    </recommendedName>
    <alternativeName>
        <fullName evidence="6">tRNA(Ile)-2-lysyl-cytidine synthase</fullName>
    </alternativeName>
    <alternativeName>
        <fullName evidence="6">tRNA(Ile)-lysidine synthetase</fullName>
    </alternativeName>
</protein>
<evidence type="ECO:0000256" key="1">
    <source>
        <dbReference type="ARBA" id="ARBA00022598"/>
    </source>
</evidence>
<evidence type="ECO:0000313" key="9">
    <source>
        <dbReference type="Proteomes" id="UP000002881"/>
    </source>
</evidence>
<accession>I2F2F0</accession>
<dbReference type="GeneID" id="87106229"/>
<evidence type="ECO:0000256" key="2">
    <source>
        <dbReference type="ARBA" id="ARBA00022694"/>
    </source>
</evidence>
<dbReference type="GO" id="GO:0006400">
    <property type="term" value="P:tRNA modification"/>
    <property type="evidence" value="ECO:0007669"/>
    <property type="project" value="UniProtKB-UniRule"/>
</dbReference>
<evidence type="ECO:0000256" key="6">
    <source>
        <dbReference type="HAMAP-Rule" id="MF_01161"/>
    </source>
</evidence>
<dbReference type="GO" id="GO:0032267">
    <property type="term" value="F:tRNA(Ile)-lysidine synthase activity"/>
    <property type="evidence" value="ECO:0007669"/>
    <property type="project" value="UniProtKB-EC"/>
</dbReference>
<keyword evidence="6" id="KW-0963">Cytoplasm</keyword>
<dbReference type="GO" id="GO:0005737">
    <property type="term" value="C:cytoplasm"/>
    <property type="evidence" value="ECO:0007669"/>
    <property type="project" value="UniProtKB-SubCell"/>
</dbReference>
<dbReference type="STRING" id="660470.Theba_0375"/>
<feature type="domain" description="tRNA(Ile)-lysidine/2-thiocytidine synthase N-terminal" evidence="7">
    <location>
        <begin position="24"/>
        <end position="203"/>
    </location>
</feature>
<organism evidence="8 9">
    <name type="scientific">Mesotoga prima MesG1.Ag.4.2</name>
    <dbReference type="NCBI Taxonomy" id="660470"/>
    <lineage>
        <taxon>Bacteria</taxon>
        <taxon>Thermotogati</taxon>
        <taxon>Thermotogota</taxon>
        <taxon>Thermotogae</taxon>
        <taxon>Kosmotogales</taxon>
        <taxon>Kosmotogaceae</taxon>
        <taxon>Mesotoga</taxon>
    </lineage>
</organism>
<comment type="catalytic activity">
    <reaction evidence="5 6">
        <text>cytidine(34) in tRNA(Ile2) + L-lysine + ATP = lysidine(34) in tRNA(Ile2) + AMP + diphosphate + H(+)</text>
        <dbReference type="Rhea" id="RHEA:43744"/>
        <dbReference type="Rhea" id="RHEA-COMP:10625"/>
        <dbReference type="Rhea" id="RHEA-COMP:10670"/>
        <dbReference type="ChEBI" id="CHEBI:15378"/>
        <dbReference type="ChEBI" id="CHEBI:30616"/>
        <dbReference type="ChEBI" id="CHEBI:32551"/>
        <dbReference type="ChEBI" id="CHEBI:33019"/>
        <dbReference type="ChEBI" id="CHEBI:82748"/>
        <dbReference type="ChEBI" id="CHEBI:83665"/>
        <dbReference type="ChEBI" id="CHEBI:456215"/>
        <dbReference type="EC" id="6.3.4.19"/>
    </reaction>
</comment>
<sequence>MDNFELEVLRFVKEWDLVREGQRILVAVSGGKDSMALLNVLNNLKSTLKIELFAANLNHGLREEGPQEEARMIEQFCEDRFIDFFHEKRDVREYMRTKKGESIESAAREVRYGFLRDVKSMIGADRIALGHNRDDLVENTLLRLVKGTGMKGVIGLRPSNGDLIRPLLFSDMQRIIDYVTINKVTFMEDETNAEDGFERNFLRLRVIPELRKINPALNKAIWRFFENIYDGYSLIDSRVETLMSRFGKADGIYFAKLSELREIEKPLILELVRKIVSMMSFDNYPPSRQRALAFFDLFSKDEGRWTVEFKENLKASRIGKYVFFYRGTLEFHGHEKSFIESIPFVCEAEGWQIKVESKAGISSENYGEFDGAFKSICSDSRIIFPLSIRGMNNKDKIIPFGMKREKKVVDILSDKGLKGFSSMIMVLENAFGEILWIPGVVTSELCRVGPSSRNNVVFSLERR</sequence>
<evidence type="ECO:0000259" key="7">
    <source>
        <dbReference type="Pfam" id="PF01171"/>
    </source>
</evidence>
<name>I2F2F0_9BACT</name>
<evidence type="ECO:0000256" key="3">
    <source>
        <dbReference type="ARBA" id="ARBA00022741"/>
    </source>
</evidence>
<keyword evidence="1 6" id="KW-0436">Ligase</keyword>
<comment type="subcellular location">
    <subcellularLocation>
        <location evidence="6">Cytoplasm</location>
    </subcellularLocation>
</comment>
<dbReference type="InterPro" id="IPR012795">
    <property type="entry name" value="tRNA_Ile_lys_synt_N"/>
</dbReference>
<keyword evidence="9" id="KW-1185">Reference proteome</keyword>
<proteinExistence type="inferred from homology"/>
<feature type="binding site" evidence="6">
    <location>
        <begin position="29"/>
        <end position="34"/>
    </location>
    <ligand>
        <name>ATP</name>
        <dbReference type="ChEBI" id="CHEBI:30616"/>
    </ligand>
</feature>
<gene>
    <name evidence="6" type="primary">tilS</name>
    <name evidence="8" type="ORF">Theba_0375</name>
</gene>
<dbReference type="InterPro" id="IPR012094">
    <property type="entry name" value="tRNA_Ile_lys_synt"/>
</dbReference>
<dbReference type="GO" id="GO:0005524">
    <property type="term" value="F:ATP binding"/>
    <property type="evidence" value="ECO:0007669"/>
    <property type="project" value="UniProtKB-UniRule"/>
</dbReference>
<dbReference type="HAMAP" id="MF_01161">
    <property type="entry name" value="tRNA_Ile_lys_synt"/>
    <property type="match status" value="1"/>
</dbReference>
<dbReference type="eggNOG" id="COG0037">
    <property type="taxonomic scope" value="Bacteria"/>
</dbReference>
<dbReference type="SUPFAM" id="SSF52402">
    <property type="entry name" value="Adenine nucleotide alpha hydrolases-like"/>
    <property type="match status" value="1"/>
</dbReference>
<comment type="function">
    <text evidence="6">Ligates lysine onto the cytidine present at position 34 of the AUA codon-specific tRNA(Ile) that contains the anticodon CAU, in an ATP-dependent manner. Cytidine is converted to lysidine, thus changing the amino acid specificity of the tRNA from methionine to isoleucine.</text>
</comment>